<gene>
    <name evidence="2" type="ORF">SAMN05216289_12655</name>
</gene>
<protein>
    <recommendedName>
        <fullName evidence="4">Cytochrome oxidase complex assembly protein 1</fullName>
    </recommendedName>
</protein>
<keyword evidence="1" id="KW-0812">Transmembrane</keyword>
<dbReference type="Proteomes" id="UP000198575">
    <property type="component" value="Unassembled WGS sequence"/>
</dbReference>
<keyword evidence="3" id="KW-1185">Reference proteome</keyword>
<dbReference type="RefSeq" id="WP_139225043.1">
    <property type="nucleotide sequence ID" value="NZ_FOVF01000026.1"/>
</dbReference>
<feature type="transmembrane region" description="Helical" evidence="1">
    <location>
        <begin position="20"/>
        <end position="44"/>
    </location>
</feature>
<keyword evidence="1" id="KW-0472">Membrane</keyword>
<sequence length="149" mass="15757">MSPPTVPAEMPRQRNPAPWIIGGLVALVLLLLAGATGAVFWYGLGLFNDQAATAIRADPAVAEALGTISDIRLDFTATGNAPGDEDFAYRVVGARGSGLLVGRFVTIDADHEDLRSGTLQLDDGRMIAIGSARRDTPDQADLEARRDPD</sequence>
<name>A0A1I4ZKP8_9GAMM</name>
<evidence type="ECO:0000313" key="3">
    <source>
        <dbReference type="Proteomes" id="UP000198575"/>
    </source>
</evidence>
<evidence type="ECO:0000256" key="1">
    <source>
        <dbReference type="SAM" id="Phobius"/>
    </source>
</evidence>
<proteinExistence type="predicted"/>
<evidence type="ECO:0000313" key="2">
    <source>
        <dbReference type="EMBL" id="SFN50633.1"/>
    </source>
</evidence>
<dbReference type="AlphaFoldDB" id="A0A1I4ZKP8"/>
<accession>A0A1I4ZKP8</accession>
<organism evidence="2 3">
    <name type="scientific">Dokdonella immobilis</name>
    <dbReference type="NCBI Taxonomy" id="578942"/>
    <lineage>
        <taxon>Bacteria</taxon>
        <taxon>Pseudomonadati</taxon>
        <taxon>Pseudomonadota</taxon>
        <taxon>Gammaproteobacteria</taxon>
        <taxon>Lysobacterales</taxon>
        <taxon>Rhodanobacteraceae</taxon>
        <taxon>Dokdonella</taxon>
    </lineage>
</organism>
<reference evidence="2 3" key="1">
    <citation type="submission" date="2016-10" db="EMBL/GenBank/DDBJ databases">
        <authorList>
            <person name="de Groot N.N."/>
        </authorList>
    </citation>
    <scope>NUCLEOTIDE SEQUENCE [LARGE SCALE GENOMIC DNA]</scope>
    <source>
        <strain evidence="2 3">CGMCC 1.7659</strain>
    </source>
</reference>
<keyword evidence="1" id="KW-1133">Transmembrane helix</keyword>
<dbReference type="STRING" id="578942.SAMN05216289_12655"/>
<dbReference type="EMBL" id="FOVF01000026">
    <property type="protein sequence ID" value="SFN50633.1"/>
    <property type="molecule type" value="Genomic_DNA"/>
</dbReference>
<evidence type="ECO:0008006" key="4">
    <source>
        <dbReference type="Google" id="ProtNLM"/>
    </source>
</evidence>